<dbReference type="GO" id="GO:0004792">
    <property type="term" value="F:thiosulfate-cyanide sulfurtransferase activity"/>
    <property type="evidence" value="ECO:0007669"/>
    <property type="project" value="InterPro"/>
</dbReference>
<dbReference type="CDD" id="cd01448">
    <property type="entry name" value="TST_Repeat_1"/>
    <property type="match status" value="1"/>
</dbReference>
<comment type="catalytic activity">
    <reaction evidence="5">
        <text>2-oxo-3-sulfanylpropanoate + [thioredoxin]-dithiol = [thioredoxin]-disulfide + hydrogen sulfide + pyruvate + H(+)</text>
        <dbReference type="Rhea" id="RHEA:21740"/>
        <dbReference type="Rhea" id="RHEA-COMP:10698"/>
        <dbReference type="Rhea" id="RHEA-COMP:10700"/>
        <dbReference type="ChEBI" id="CHEBI:15361"/>
        <dbReference type="ChEBI" id="CHEBI:15378"/>
        <dbReference type="ChEBI" id="CHEBI:29919"/>
        <dbReference type="ChEBI" id="CHEBI:29950"/>
        <dbReference type="ChEBI" id="CHEBI:50058"/>
        <dbReference type="ChEBI" id="CHEBI:57678"/>
        <dbReference type="EC" id="2.8.1.2"/>
    </reaction>
    <physiologicalReaction direction="left-to-right" evidence="5">
        <dbReference type="Rhea" id="RHEA:21741"/>
    </physiologicalReaction>
</comment>
<accession>B8KXV8</accession>
<keyword evidence="4" id="KW-0677">Repeat</keyword>
<dbReference type="STRING" id="565045.NOR51B_2629"/>
<evidence type="ECO:0000259" key="7">
    <source>
        <dbReference type="PROSITE" id="PS50206"/>
    </source>
</evidence>
<evidence type="ECO:0000256" key="6">
    <source>
        <dbReference type="RuleBase" id="RU000507"/>
    </source>
</evidence>
<evidence type="ECO:0000313" key="9">
    <source>
        <dbReference type="Proteomes" id="UP000004699"/>
    </source>
</evidence>
<dbReference type="RefSeq" id="WP_009021420.1">
    <property type="nucleotide sequence ID" value="NZ_DS999411.1"/>
</dbReference>
<dbReference type="PROSITE" id="PS00683">
    <property type="entry name" value="RHODANESE_2"/>
    <property type="match status" value="1"/>
</dbReference>
<proteinExistence type="predicted"/>
<evidence type="ECO:0000313" key="8">
    <source>
        <dbReference type="EMBL" id="EED36677.1"/>
    </source>
</evidence>
<keyword evidence="2" id="KW-0963">Cytoplasm</keyword>
<name>B8KXV8_9GAMM</name>
<feature type="domain" description="Rhodanese" evidence="7">
    <location>
        <begin position="171"/>
        <end position="281"/>
    </location>
</feature>
<keyword evidence="8" id="KW-0670">Pyruvate</keyword>
<evidence type="ECO:0000256" key="5">
    <source>
        <dbReference type="ARBA" id="ARBA00051793"/>
    </source>
</evidence>
<dbReference type="PROSITE" id="PS50206">
    <property type="entry name" value="RHODANESE_3"/>
    <property type="match status" value="2"/>
</dbReference>
<dbReference type="InterPro" id="IPR001763">
    <property type="entry name" value="Rhodanese-like_dom"/>
</dbReference>
<dbReference type="Gene3D" id="3.40.250.10">
    <property type="entry name" value="Rhodanese-like domain"/>
    <property type="match status" value="2"/>
</dbReference>
<dbReference type="InterPro" id="IPR045078">
    <property type="entry name" value="TST/MPST-like"/>
</dbReference>
<dbReference type="CDD" id="cd01449">
    <property type="entry name" value="TST_Repeat_2"/>
    <property type="match status" value="1"/>
</dbReference>
<dbReference type="InterPro" id="IPR001307">
    <property type="entry name" value="Thiosulphate_STrfase_CS"/>
</dbReference>
<dbReference type="AlphaFoldDB" id="B8KXV8"/>
<protein>
    <recommendedName>
        <fullName evidence="6">Sulfurtransferase</fullName>
    </recommendedName>
</protein>
<dbReference type="FunFam" id="3.40.250.10:FF:000015">
    <property type="entry name" value="Sulfurtransferase"/>
    <property type="match status" value="1"/>
</dbReference>
<dbReference type="OrthoDB" id="9781034at2"/>
<dbReference type="PANTHER" id="PTHR11364:SF27">
    <property type="entry name" value="SULFURTRANSFERASE"/>
    <property type="match status" value="1"/>
</dbReference>
<dbReference type="Proteomes" id="UP000004699">
    <property type="component" value="Unassembled WGS sequence"/>
</dbReference>
<dbReference type="SUPFAM" id="SSF52821">
    <property type="entry name" value="Rhodanese/Cell cycle control phosphatase"/>
    <property type="match status" value="2"/>
</dbReference>
<dbReference type="Pfam" id="PF00581">
    <property type="entry name" value="Rhodanese"/>
    <property type="match status" value="2"/>
</dbReference>
<keyword evidence="9" id="KW-1185">Reference proteome</keyword>
<feature type="domain" description="Rhodanese" evidence="7">
    <location>
        <begin position="15"/>
        <end position="132"/>
    </location>
</feature>
<evidence type="ECO:0000256" key="1">
    <source>
        <dbReference type="ARBA" id="ARBA00004496"/>
    </source>
</evidence>
<evidence type="ECO:0000256" key="2">
    <source>
        <dbReference type="ARBA" id="ARBA00022490"/>
    </source>
</evidence>
<sequence length="285" mass="31097">MKGVVSASWLRENLGRTDVKVLDGSWYLPGDPRNPRRLFEHERIPGAQYFDIETICDHTAVLPHMLPSTLEFQASVRSLGVNQDDTVVIYAHQGSVSAPRIWWMFRVFGYDNVRVLNGGFEAWRDEGGAIDTHSLDAATGQPNGDFVAGEPRTELLADFAQVEAASQQACCQILDARAPDRFSGQVPELRPGVRSGHIPHSRNIPYSEVWDGGRGELRSEAELKSAFTDLAGADAPIITTCGSGVSACILALALFELGYDTVAVYDGSWTEWGSRADARVAVSSD</sequence>
<dbReference type="GO" id="GO:0005737">
    <property type="term" value="C:cytoplasm"/>
    <property type="evidence" value="ECO:0007669"/>
    <property type="project" value="UniProtKB-SubCell"/>
</dbReference>
<dbReference type="eggNOG" id="COG2897">
    <property type="taxonomic scope" value="Bacteria"/>
</dbReference>
<gene>
    <name evidence="8" type="primary">sseA</name>
    <name evidence="8" type="ORF">NOR51B_2629</name>
</gene>
<evidence type="ECO:0000256" key="4">
    <source>
        <dbReference type="ARBA" id="ARBA00022737"/>
    </source>
</evidence>
<keyword evidence="3 6" id="KW-0808">Transferase</keyword>
<dbReference type="GO" id="GO:0016784">
    <property type="term" value="F:3-mercaptopyruvate sulfurtransferase activity"/>
    <property type="evidence" value="ECO:0007669"/>
    <property type="project" value="UniProtKB-EC"/>
</dbReference>
<comment type="subcellular location">
    <subcellularLocation>
        <location evidence="1">Cytoplasm</location>
    </subcellularLocation>
</comment>
<dbReference type="FunFam" id="3.40.250.10:FF:000001">
    <property type="entry name" value="Sulfurtransferase"/>
    <property type="match status" value="1"/>
</dbReference>
<organism evidence="8 9">
    <name type="scientific">Luminiphilus syltensis NOR5-1B</name>
    <dbReference type="NCBI Taxonomy" id="565045"/>
    <lineage>
        <taxon>Bacteria</taxon>
        <taxon>Pseudomonadati</taxon>
        <taxon>Pseudomonadota</taxon>
        <taxon>Gammaproteobacteria</taxon>
        <taxon>Cellvibrionales</taxon>
        <taxon>Halieaceae</taxon>
        <taxon>Luminiphilus</taxon>
    </lineage>
</organism>
<evidence type="ECO:0000256" key="3">
    <source>
        <dbReference type="ARBA" id="ARBA00022679"/>
    </source>
</evidence>
<reference evidence="9" key="1">
    <citation type="journal article" date="2013" name="BMC Microbiol.">
        <title>Taxonomy and evolution of bacteriochlorophyll a-containing members of the OM60/NOR5 clade of marine gammaproteobacteria: description of Luminiphilus syltensis gen. nov., sp. nov., reclassification of Haliea rubra as Pseudohaliea rubra gen. nov., comb. nov., and emendation of Chromatocurvus halotolerans.</title>
        <authorList>
            <person name="Spring S."/>
            <person name="Riedel T."/>
            <person name="Sproer C."/>
            <person name="Yan S."/>
            <person name="Harder J."/>
            <person name="Fuchs B.M."/>
        </authorList>
    </citation>
    <scope>NUCLEOTIDE SEQUENCE [LARGE SCALE GENOMIC DNA]</scope>
    <source>
        <strain evidence="9">NOR51-B</strain>
    </source>
</reference>
<dbReference type="SMART" id="SM00450">
    <property type="entry name" value="RHOD"/>
    <property type="match status" value="2"/>
</dbReference>
<dbReference type="PANTHER" id="PTHR11364">
    <property type="entry name" value="THIOSULFATE SULFERTANSFERASE"/>
    <property type="match status" value="1"/>
</dbReference>
<dbReference type="InterPro" id="IPR036873">
    <property type="entry name" value="Rhodanese-like_dom_sf"/>
</dbReference>
<dbReference type="EMBL" id="DS999411">
    <property type="protein sequence ID" value="EED36677.1"/>
    <property type="molecule type" value="Genomic_DNA"/>
</dbReference>
<dbReference type="HOGENOM" id="CLU_031618_3_1_6"/>